<evidence type="ECO:0000256" key="6">
    <source>
        <dbReference type="SAM" id="Coils"/>
    </source>
</evidence>
<keyword evidence="6" id="KW-0175">Coiled coil</keyword>
<keyword evidence="2 5" id="KW-0812">Transmembrane</keyword>
<organism evidence="8 9">
    <name type="scientific">Saprolegnia diclina (strain VS20)</name>
    <dbReference type="NCBI Taxonomy" id="1156394"/>
    <lineage>
        <taxon>Eukaryota</taxon>
        <taxon>Sar</taxon>
        <taxon>Stramenopiles</taxon>
        <taxon>Oomycota</taxon>
        <taxon>Saprolegniomycetes</taxon>
        <taxon>Saprolegniales</taxon>
        <taxon>Saprolegniaceae</taxon>
        <taxon>Saprolegnia</taxon>
    </lineage>
</organism>
<keyword evidence="4 5" id="KW-0472">Membrane</keyword>
<dbReference type="Pfam" id="PF05529">
    <property type="entry name" value="Bap31"/>
    <property type="match status" value="1"/>
</dbReference>
<dbReference type="InterPro" id="IPR040463">
    <property type="entry name" value="BAP29/BAP31_N"/>
</dbReference>
<feature type="transmembrane region" description="Helical" evidence="5">
    <location>
        <begin position="95"/>
        <end position="112"/>
    </location>
</feature>
<comment type="similarity">
    <text evidence="5">Belongs to the BCAP29/BCAP31 family.</text>
</comment>
<keyword evidence="3 5" id="KW-1133">Transmembrane helix</keyword>
<proteinExistence type="inferred from homology"/>
<dbReference type="RefSeq" id="XP_008621469.1">
    <property type="nucleotide sequence ID" value="XM_008623247.1"/>
</dbReference>
<evidence type="ECO:0000313" key="8">
    <source>
        <dbReference type="EMBL" id="EQC25100.1"/>
    </source>
</evidence>
<dbReference type="EMBL" id="JH767309">
    <property type="protein sequence ID" value="EQC25100.1"/>
    <property type="molecule type" value="Genomic_DNA"/>
</dbReference>
<dbReference type="STRING" id="1156394.T0PVQ5"/>
<evidence type="ECO:0000256" key="5">
    <source>
        <dbReference type="RuleBase" id="RU367026"/>
    </source>
</evidence>
<dbReference type="OrthoDB" id="435607at2759"/>
<evidence type="ECO:0000256" key="1">
    <source>
        <dbReference type="ARBA" id="ARBA00004141"/>
    </source>
</evidence>
<name>T0PVQ5_SAPDV</name>
<dbReference type="GO" id="GO:0005789">
    <property type="term" value="C:endoplasmic reticulum membrane"/>
    <property type="evidence" value="ECO:0007669"/>
    <property type="project" value="UniProtKB-SubCell"/>
</dbReference>
<protein>
    <recommendedName>
        <fullName evidence="5">Endoplasmic reticulum transmembrane protein</fullName>
    </recommendedName>
</protein>
<evidence type="ECO:0000313" key="9">
    <source>
        <dbReference type="Proteomes" id="UP000030762"/>
    </source>
</evidence>
<evidence type="ECO:0000256" key="2">
    <source>
        <dbReference type="ARBA" id="ARBA00022692"/>
    </source>
</evidence>
<feature type="domain" description="BAP29/BAP31 transmembrane" evidence="7">
    <location>
        <begin position="5"/>
        <end position="127"/>
    </location>
</feature>
<sequence length="268" mass="29456">MILNELLFGLLCVEAVVCLFLCLPFFKHMTQATVAFLSTNVFPPNSGAAMVGNIVLAVVGLLFLANVQTSLKYRNSDEVLSDGLRIRLLVAQRDMYISGFCLFLFALLRLVYSSMVTNISLEKKYEAMEKQAKNASSGYSKLIDEHDTLQKQLKKLSGFEADGKGLEALLAENAALEKEVGTLTKSLATAETTVGNVKKQAENQSTAYMKLLDDSAAKDAKVDELKAAQKSIVDLKATVAELTKERDSLKTQIQDYDFMFADAKKKAL</sequence>
<dbReference type="PANTHER" id="PTHR12701:SF20">
    <property type="entry name" value="ENDOPLASMIC RETICULUM TRANSMEMBRANE PROTEIN"/>
    <property type="match status" value="1"/>
</dbReference>
<dbReference type="GO" id="GO:0070973">
    <property type="term" value="P:protein localization to endoplasmic reticulum exit site"/>
    <property type="evidence" value="ECO:0007669"/>
    <property type="project" value="UniProtKB-UniRule"/>
</dbReference>
<dbReference type="eggNOG" id="ENOG502SNPA">
    <property type="taxonomic scope" value="Eukaryota"/>
</dbReference>
<dbReference type="GO" id="GO:0006888">
    <property type="term" value="P:endoplasmic reticulum to Golgi vesicle-mediated transport"/>
    <property type="evidence" value="ECO:0007669"/>
    <property type="project" value="UniProtKB-UniRule"/>
</dbReference>
<keyword evidence="5" id="KW-0256">Endoplasmic reticulum</keyword>
<gene>
    <name evidence="8" type="ORF">SDRG_17014</name>
</gene>
<comment type="subcellular location">
    <subcellularLocation>
        <location evidence="5">Endoplasmic reticulum membrane</location>
        <topology evidence="5">Multi-pass membrane protein</topology>
    </subcellularLocation>
    <subcellularLocation>
        <location evidence="1">Membrane</location>
        <topology evidence="1">Multi-pass membrane protein</topology>
    </subcellularLocation>
</comment>
<evidence type="ECO:0000256" key="4">
    <source>
        <dbReference type="ARBA" id="ARBA00023136"/>
    </source>
</evidence>
<dbReference type="InParanoid" id="T0PVQ5"/>
<feature type="transmembrane region" description="Helical" evidence="5">
    <location>
        <begin position="7"/>
        <end position="26"/>
    </location>
</feature>
<dbReference type="VEuPathDB" id="FungiDB:SDRG_17014"/>
<dbReference type="Proteomes" id="UP000030762">
    <property type="component" value="Unassembled WGS sequence"/>
</dbReference>
<dbReference type="Gene3D" id="1.10.287.1490">
    <property type="match status" value="1"/>
</dbReference>
<feature type="transmembrane region" description="Helical" evidence="5">
    <location>
        <begin position="46"/>
        <end position="65"/>
    </location>
</feature>
<keyword evidence="5" id="KW-0813">Transport</keyword>
<dbReference type="AlphaFoldDB" id="T0PVQ5"/>
<keyword evidence="5" id="KW-0931">ER-Golgi transport</keyword>
<dbReference type="InterPro" id="IPR008417">
    <property type="entry name" value="BAP29/BAP31"/>
</dbReference>
<keyword evidence="5" id="KW-0653">Protein transport</keyword>
<reference evidence="8 9" key="1">
    <citation type="submission" date="2012-04" db="EMBL/GenBank/DDBJ databases">
        <title>The Genome Sequence of Saprolegnia declina VS20.</title>
        <authorList>
            <consortium name="The Broad Institute Genome Sequencing Platform"/>
            <person name="Russ C."/>
            <person name="Nusbaum C."/>
            <person name="Tyler B."/>
            <person name="van West P."/>
            <person name="Dieguez-Uribeondo J."/>
            <person name="de Bruijn I."/>
            <person name="Tripathy S."/>
            <person name="Jiang R."/>
            <person name="Young S.K."/>
            <person name="Zeng Q."/>
            <person name="Gargeya S."/>
            <person name="Fitzgerald M."/>
            <person name="Haas B."/>
            <person name="Abouelleil A."/>
            <person name="Alvarado L."/>
            <person name="Arachchi H.M."/>
            <person name="Berlin A."/>
            <person name="Chapman S.B."/>
            <person name="Goldberg J."/>
            <person name="Griggs A."/>
            <person name="Gujja S."/>
            <person name="Hansen M."/>
            <person name="Howarth C."/>
            <person name="Imamovic A."/>
            <person name="Larimer J."/>
            <person name="McCowen C."/>
            <person name="Montmayeur A."/>
            <person name="Murphy C."/>
            <person name="Neiman D."/>
            <person name="Pearson M."/>
            <person name="Priest M."/>
            <person name="Roberts A."/>
            <person name="Saif S."/>
            <person name="Shea T."/>
            <person name="Sisk P."/>
            <person name="Sykes S."/>
            <person name="Wortman J."/>
            <person name="Nusbaum C."/>
            <person name="Birren B."/>
        </authorList>
    </citation>
    <scope>NUCLEOTIDE SEQUENCE [LARGE SCALE GENOMIC DNA]</scope>
    <source>
        <strain evidence="8 9">VS20</strain>
    </source>
</reference>
<feature type="coiled-coil region" evidence="6">
    <location>
        <begin position="225"/>
        <end position="252"/>
    </location>
</feature>
<keyword evidence="9" id="KW-1185">Reference proteome</keyword>
<accession>T0PVQ5</accession>
<dbReference type="GO" id="GO:0006886">
    <property type="term" value="P:intracellular protein transport"/>
    <property type="evidence" value="ECO:0007669"/>
    <property type="project" value="UniProtKB-UniRule"/>
</dbReference>
<evidence type="ECO:0000259" key="7">
    <source>
        <dbReference type="Pfam" id="PF05529"/>
    </source>
</evidence>
<comment type="function">
    <text evidence="5">May play a role in anterograde transport of membrane proteins from the endoplasmic reticulum to the Golgi.</text>
</comment>
<evidence type="ECO:0000256" key="3">
    <source>
        <dbReference type="ARBA" id="ARBA00022989"/>
    </source>
</evidence>
<dbReference type="PANTHER" id="PTHR12701">
    <property type="entry name" value="BCR-ASSOCIATED PROTEIN, BAP"/>
    <property type="match status" value="1"/>
</dbReference>
<dbReference type="GeneID" id="19957741"/>
<dbReference type="OMA" id="NWLSPYW"/>